<dbReference type="InterPro" id="IPR013087">
    <property type="entry name" value="Znf_C2H2_type"/>
</dbReference>
<evidence type="ECO:0000256" key="2">
    <source>
        <dbReference type="SAM" id="MobiDB-lite"/>
    </source>
</evidence>
<gene>
    <name evidence="4" type="ORF">EDB81DRAFT_467178</name>
</gene>
<protein>
    <recommendedName>
        <fullName evidence="3">C2H2-type domain-containing protein</fullName>
    </recommendedName>
</protein>
<keyword evidence="5" id="KW-1185">Reference proteome</keyword>
<name>A0A9P9EVD8_9HYPO</name>
<dbReference type="PROSITE" id="PS00028">
    <property type="entry name" value="ZINC_FINGER_C2H2_1"/>
    <property type="match status" value="3"/>
</dbReference>
<organism evidence="4 5">
    <name type="scientific">Dactylonectria macrodidyma</name>
    <dbReference type="NCBI Taxonomy" id="307937"/>
    <lineage>
        <taxon>Eukaryota</taxon>
        <taxon>Fungi</taxon>
        <taxon>Dikarya</taxon>
        <taxon>Ascomycota</taxon>
        <taxon>Pezizomycotina</taxon>
        <taxon>Sordariomycetes</taxon>
        <taxon>Hypocreomycetidae</taxon>
        <taxon>Hypocreales</taxon>
        <taxon>Nectriaceae</taxon>
        <taxon>Dactylonectria</taxon>
    </lineage>
</organism>
<evidence type="ECO:0000259" key="3">
    <source>
        <dbReference type="PROSITE" id="PS50157"/>
    </source>
</evidence>
<dbReference type="PANTHER" id="PTHR35391">
    <property type="entry name" value="C2H2-TYPE DOMAIN-CONTAINING PROTEIN-RELATED"/>
    <property type="match status" value="1"/>
</dbReference>
<dbReference type="AlphaFoldDB" id="A0A9P9EVD8"/>
<feature type="domain" description="C2H2-type" evidence="3">
    <location>
        <begin position="562"/>
        <end position="587"/>
    </location>
</feature>
<sequence length="765" mass="85935">MDVSNSGPGRRPGVPNRVPSAQQSSAKAPYPFNLTRFYNMNDSPWVPQGIITGIPPDTQHGQHMSGSVGFHSTGPSFQNYRSRPLASECDTCNEDSGYAGSGAPYSIEATSVYEDDQNPEAQNTAQLIESFHLDAGQMSTSAQPSPWPQPRPTPSVATAPASGGYKHYCSSCDTWLKTRSELNKHSLRHSKPFICEALDCHRSEGFSTKNDLDRHKRSVHSDLSVSGPRYICPLDQCASKGQPKLWPRADNFRSHLRRIHQKKLTHEDDLQEYLYRPSLRRDDLEGVGGSALSYINSNEPSNIRQPVGHLFPQSYFGSQPIATPSRHGYPDLHNELDSILQNSTRTSPEKGQSGLVTAQEGDDDFLRADIVRGTGQRPLHSRRSFDSQMVSLPVAPYSYTHANHANVTGDIELSMDNDADSGALDDDAEPAGPGEEQRSTSQTDVIHAKGFRAIQPEPERSDIKMADAEQEQPKSAPRGSSFMAPSNPFTLPRDVGLLEYLKTLPKELLKEVLDGETDGIKSTSSSQDLPSQKNQYPCPDCNKKFGRPCELKKHKKRHEKPYGCTVINCTKSFGSKNDWKRHESSQHWQLESWKCEEMKANQTEPCDKVCPRRESFKNHLHKEHMMTNVKEVEEKLERCRIGRHCDDRFWCGFCSDVIQITGEGVNAWTKRCDHIDDHFSGRDGKQKMNISEWVHLENKDQHCDTGGQQSNAKPSTPDSDVSSTLKRKSSGEVETMTHKKQRQEVGYMWTCRLHEYEDFSGVYRV</sequence>
<dbReference type="GO" id="GO:0008270">
    <property type="term" value="F:zinc ion binding"/>
    <property type="evidence" value="ECO:0007669"/>
    <property type="project" value="UniProtKB-KW"/>
</dbReference>
<feature type="compositionally biased region" description="Polar residues" evidence="2">
    <location>
        <begin position="706"/>
        <end position="724"/>
    </location>
</feature>
<dbReference type="SMART" id="SM00355">
    <property type="entry name" value="ZnF_C2H2"/>
    <property type="match status" value="6"/>
</dbReference>
<reference evidence="4" key="1">
    <citation type="journal article" date="2021" name="Nat. Commun.">
        <title>Genetic determinants of endophytism in the Arabidopsis root mycobiome.</title>
        <authorList>
            <person name="Mesny F."/>
            <person name="Miyauchi S."/>
            <person name="Thiergart T."/>
            <person name="Pickel B."/>
            <person name="Atanasova L."/>
            <person name="Karlsson M."/>
            <person name="Huettel B."/>
            <person name="Barry K.W."/>
            <person name="Haridas S."/>
            <person name="Chen C."/>
            <person name="Bauer D."/>
            <person name="Andreopoulos W."/>
            <person name="Pangilinan J."/>
            <person name="LaButti K."/>
            <person name="Riley R."/>
            <person name="Lipzen A."/>
            <person name="Clum A."/>
            <person name="Drula E."/>
            <person name="Henrissat B."/>
            <person name="Kohler A."/>
            <person name="Grigoriev I.V."/>
            <person name="Martin F.M."/>
            <person name="Hacquard S."/>
        </authorList>
    </citation>
    <scope>NUCLEOTIDE SEQUENCE</scope>
    <source>
        <strain evidence="4">MPI-CAGE-AT-0147</strain>
    </source>
</reference>
<keyword evidence="1" id="KW-0862">Zinc</keyword>
<feature type="region of interest" description="Disordered" evidence="2">
    <location>
        <begin position="1"/>
        <end position="27"/>
    </location>
</feature>
<dbReference type="InterPro" id="IPR036236">
    <property type="entry name" value="Znf_C2H2_sf"/>
</dbReference>
<dbReference type="PANTHER" id="PTHR35391:SF3">
    <property type="entry name" value="FINGER DOMAIN PROTEIN, PUTATIVE (AFU_ORTHOLOGUE AFUA_8G04300)-RELATED"/>
    <property type="match status" value="1"/>
</dbReference>
<dbReference type="SUPFAM" id="SSF57667">
    <property type="entry name" value="beta-beta-alpha zinc fingers"/>
    <property type="match status" value="1"/>
</dbReference>
<evidence type="ECO:0000313" key="5">
    <source>
        <dbReference type="Proteomes" id="UP000738349"/>
    </source>
</evidence>
<feature type="compositionally biased region" description="Acidic residues" evidence="2">
    <location>
        <begin position="413"/>
        <end position="429"/>
    </location>
</feature>
<feature type="domain" description="C2H2-type" evidence="3">
    <location>
        <begin position="536"/>
        <end position="563"/>
    </location>
</feature>
<evidence type="ECO:0000256" key="1">
    <source>
        <dbReference type="PROSITE-ProRule" id="PRU00042"/>
    </source>
</evidence>
<proteinExistence type="predicted"/>
<dbReference type="EMBL" id="JAGMUV010000007">
    <property type="protein sequence ID" value="KAH7148570.1"/>
    <property type="molecule type" value="Genomic_DNA"/>
</dbReference>
<comment type="caution">
    <text evidence="4">The sequence shown here is derived from an EMBL/GenBank/DDBJ whole genome shotgun (WGS) entry which is preliminary data.</text>
</comment>
<feature type="compositionally biased region" description="Low complexity" evidence="2">
    <location>
        <begin position="1"/>
        <end position="20"/>
    </location>
</feature>
<feature type="region of interest" description="Disordered" evidence="2">
    <location>
        <begin position="413"/>
        <end position="487"/>
    </location>
</feature>
<feature type="region of interest" description="Disordered" evidence="2">
    <location>
        <begin position="138"/>
        <end position="160"/>
    </location>
</feature>
<accession>A0A9P9EVD8</accession>
<dbReference type="OrthoDB" id="6077919at2759"/>
<feature type="region of interest" description="Disordered" evidence="2">
    <location>
        <begin position="701"/>
        <end position="739"/>
    </location>
</feature>
<dbReference type="Gene3D" id="3.30.160.60">
    <property type="entry name" value="Classic Zinc Finger"/>
    <property type="match status" value="2"/>
</dbReference>
<keyword evidence="1" id="KW-0863">Zinc-finger</keyword>
<feature type="compositionally biased region" description="Basic and acidic residues" evidence="2">
    <location>
        <begin position="457"/>
        <end position="467"/>
    </location>
</feature>
<dbReference type="Proteomes" id="UP000738349">
    <property type="component" value="Unassembled WGS sequence"/>
</dbReference>
<dbReference type="PROSITE" id="PS50157">
    <property type="entry name" value="ZINC_FINGER_C2H2_2"/>
    <property type="match status" value="2"/>
</dbReference>
<keyword evidence="1" id="KW-0479">Metal-binding</keyword>
<evidence type="ECO:0000313" key="4">
    <source>
        <dbReference type="EMBL" id="KAH7148570.1"/>
    </source>
</evidence>